<name>M0AD55_9EURY</name>
<reference evidence="1 2" key="1">
    <citation type="journal article" date="2014" name="PLoS Genet.">
        <title>Phylogenetically driven sequencing of extremely halophilic archaea reveals strategies for static and dynamic osmo-response.</title>
        <authorList>
            <person name="Becker E.A."/>
            <person name="Seitzer P.M."/>
            <person name="Tritt A."/>
            <person name="Larsen D."/>
            <person name="Krusor M."/>
            <person name="Yao A.I."/>
            <person name="Wu D."/>
            <person name="Madern D."/>
            <person name="Eisen J.A."/>
            <person name="Darling A.E."/>
            <person name="Facciotti M.T."/>
        </authorList>
    </citation>
    <scope>NUCLEOTIDE SEQUENCE [LARGE SCALE GENOMIC DNA]</scope>
    <source>
        <strain evidence="1 2">DSM 12281</strain>
    </source>
</reference>
<gene>
    <name evidence="1" type="ORF">C484_01390</name>
</gene>
<proteinExistence type="predicted"/>
<organism evidence="1 2">
    <name type="scientific">Natrialba taiwanensis DSM 12281</name>
    <dbReference type="NCBI Taxonomy" id="1230458"/>
    <lineage>
        <taxon>Archaea</taxon>
        <taxon>Methanobacteriati</taxon>
        <taxon>Methanobacteriota</taxon>
        <taxon>Stenosarchaea group</taxon>
        <taxon>Halobacteria</taxon>
        <taxon>Halobacteriales</taxon>
        <taxon>Natrialbaceae</taxon>
        <taxon>Natrialba</taxon>
    </lineage>
</organism>
<sequence>MKPLFDAVSVGVVELTAPTREGSQRAVAIDEKHRAAKIAFLGQSVQKCSGWISASTTTDCDITDSL</sequence>
<accession>M0AD55</accession>
<comment type="caution">
    <text evidence="1">The sequence shown here is derived from an EMBL/GenBank/DDBJ whole genome shotgun (WGS) entry which is preliminary data.</text>
</comment>
<dbReference type="AlphaFoldDB" id="M0AD55"/>
<dbReference type="Proteomes" id="UP000011648">
    <property type="component" value="Unassembled WGS sequence"/>
</dbReference>
<protein>
    <submittedName>
        <fullName evidence="1">Uncharacterized protein</fullName>
    </submittedName>
</protein>
<keyword evidence="2" id="KW-1185">Reference proteome</keyword>
<evidence type="ECO:0000313" key="2">
    <source>
        <dbReference type="Proteomes" id="UP000011648"/>
    </source>
</evidence>
<evidence type="ECO:0000313" key="1">
    <source>
        <dbReference type="EMBL" id="ELY96326.1"/>
    </source>
</evidence>
<dbReference type="EMBL" id="AOIL01000009">
    <property type="protein sequence ID" value="ELY96326.1"/>
    <property type="molecule type" value="Genomic_DNA"/>
</dbReference>